<dbReference type="AlphaFoldDB" id="A0A2G9TXA4"/>
<feature type="non-terminal residue" evidence="1">
    <location>
        <position position="65"/>
    </location>
</feature>
<proteinExistence type="predicted"/>
<dbReference type="EMBL" id="KZ351942">
    <property type="protein sequence ID" value="PIO62567.1"/>
    <property type="molecule type" value="Genomic_DNA"/>
</dbReference>
<dbReference type="OrthoDB" id="5868855at2759"/>
<name>A0A2G9TXA4_TELCI</name>
<dbReference type="Proteomes" id="UP000230423">
    <property type="component" value="Unassembled WGS sequence"/>
</dbReference>
<evidence type="ECO:0000313" key="1">
    <source>
        <dbReference type="EMBL" id="PIO62567.1"/>
    </source>
</evidence>
<sequence>MLPGYSPWMRNAGRKKSHPVWEFFKDLKDTSLFIAFTPKKCPFASDHYRQSSSFIIARLVIAHNV</sequence>
<protein>
    <submittedName>
        <fullName evidence="1">Uncharacterized protein</fullName>
    </submittedName>
</protein>
<organism evidence="1 2">
    <name type="scientific">Teladorsagia circumcincta</name>
    <name type="common">Brown stomach worm</name>
    <name type="synonym">Ostertagia circumcincta</name>
    <dbReference type="NCBI Taxonomy" id="45464"/>
    <lineage>
        <taxon>Eukaryota</taxon>
        <taxon>Metazoa</taxon>
        <taxon>Ecdysozoa</taxon>
        <taxon>Nematoda</taxon>
        <taxon>Chromadorea</taxon>
        <taxon>Rhabditida</taxon>
        <taxon>Rhabditina</taxon>
        <taxon>Rhabditomorpha</taxon>
        <taxon>Strongyloidea</taxon>
        <taxon>Trichostrongylidae</taxon>
        <taxon>Teladorsagia</taxon>
    </lineage>
</organism>
<reference evidence="1 2" key="1">
    <citation type="submission" date="2015-09" db="EMBL/GenBank/DDBJ databases">
        <title>Draft genome of the parasitic nematode Teladorsagia circumcincta isolate WARC Sus (inbred).</title>
        <authorList>
            <person name="Mitreva M."/>
        </authorList>
    </citation>
    <scope>NUCLEOTIDE SEQUENCE [LARGE SCALE GENOMIC DNA]</scope>
    <source>
        <strain evidence="1 2">S</strain>
    </source>
</reference>
<gene>
    <name evidence="1" type="ORF">TELCIR_15870</name>
</gene>
<accession>A0A2G9TXA4</accession>
<keyword evidence="2" id="KW-1185">Reference proteome</keyword>
<evidence type="ECO:0000313" key="2">
    <source>
        <dbReference type="Proteomes" id="UP000230423"/>
    </source>
</evidence>